<comment type="caution">
    <text evidence="1">The sequence shown here is derived from an EMBL/GenBank/DDBJ whole genome shotgun (WGS) entry which is preliminary data.</text>
</comment>
<evidence type="ECO:0000313" key="2">
    <source>
        <dbReference type="Proteomes" id="UP000094795"/>
    </source>
</evidence>
<dbReference type="InterPro" id="IPR009593">
    <property type="entry name" value="DUF1203"/>
</dbReference>
<dbReference type="Proteomes" id="UP000094795">
    <property type="component" value="Unassembled WGS sequence"/>
</dbReference>
<dbReference type="AlphaFoldDB" id="A0A1C1YZN6"/>
<evidence type="ECO:0000313" key="1">
    <source>
        <dbReference type="EMBL" id="OCW58889.1"/>
    </source>
</evidence>
<accession>A0A1C1YZN6</accession>
<gene>
    <name evidence="1" type="ORF">AWJ14_21190</name>
</gene>
<dbReference type="PIRSF" id="PIRSF034110">
    <property type="entry name" value="DUF1203"/>
    <property type="match status" value="1"/>
</dbReference>
<dbReference type="RefSeq" id="WP_066175480.1">
    <property type="nucleotide sequence ID" value="NZ_LQZT01000003.1"/>
</dbReference>
<dbReference type="EMBL" id="LQZT01000003">
    <property type="protein sequence ID" value="OCW58889.1"/>
    <property type="molecule type" value="Genomic_DNA"/>
</dbReference>
<dbReference type="Pfam" id="PF06718">
    <property type="entry name" value="DUF1203"/>
    <property type="match status" value="1"/>
</dbReference>
<reference evidence="1 2" key="1">
    <citation type="submission" date="2015-12" db="EMBL/GenBank/DDBJ databases">
        <authorList>
            <person name="Shamseldin A."/>
            <person name="Moawad H."/>
            <person name="Abd El-Rahim W.M."/>
            <person name="Sadowsky M.J."/>
        </authorList>
    </citation>
    <scope>NUCLEOTIDE SEQUENCE [LARGE SCALE GENOMIC DNA]</scope>
    <source>
        <strain evidence="1 2">JC234</strain>
    </source>
</reference>
<name>A0A1C1YZN6_9HYPH</name>
<organism evidence="1 2">
    <name type="scientific">Hoeflea olei</name>
    <dbReference type="NCBI Taxonomy" id="1480615"/>
    <lineage>
        <taxon>Bacteria</taxon>
        <taxon>Pseudomonadati</taxon>
        <taxon>Pseudomonadota</taxon>
        <taxon>Alphaproteobacteria</taxon>
        <taxon>Hyphomicrobiales</taxon>
        <taxon>Rhizobiaceae</taxon>
        <taxon>Hoeflea</taxon>
    </lineage>
</organism>
<dbReference type="STRING" id="1480615.AWJ14_21190"/>
<keyword evidence="2" id="KW-1185">Reference proteome</keyword>
<protein>
    <recommendedName>
        <fullName evidence="3">DUF1203 domain-containing protein</fullName>
    </recommendedName>
</protein>
<sequence length="156" mass="16932">MTIRFIPMDEATAAHLRNGGPDAYGNAPEKRISDGAGVRCRRCMDFVARGEPYLVAAWRPFTALHAYAETGPVFLHADPCSPAPLSGALPAFLESPAYVLRGYDAGERIVYGTGDVVERGSILARAEELLAMPEIEAVHVRSARNTCYHCKAVREA</sequence>
<proteinExistence type="predicted"/>
<evidence type="ECO:0008006" key="3">
    <source>
        <dbReference type="Google" id="ProtNLM"/>
    </source>
</evidence>
<dbReference type="OrthoDB" id="118609at2"/>